<dbReference type="GO" id="GO:0004521">
    <property type="term" value="F:RNA endonuclease activity"/>
    <property type="evidence" value="ECO:0007669"/>
    <property type="project" value="InterPro"/>
</dbReference>
<reference evidence="3" key="1">
    <citation type="submission" date="2021-11" db="EMBL/GenBank/DDBJ databases">
        <authorList>
            <person name="Schell T."/>
        </authorList>
    </citation>
    <scope>NUCLEOTIDE SEQUENCE</scope>
    <source>
        <strain evidence="3">M5</strain>
    </source>
</reference>
<dbReference type="Gene3D" id="3.30.200.20">
    <property type="entry name" value="Phosphorylase Kinase, domain 1"/>
    <property type="match status" value="1"/>
</dbReference>
<feature type="domain" description="Protein kinase" evidence="2">
    <location>
        <begin position="10"/>
        <end position="202"/>
    </location>
</feature>
<dbReference type="EMBL" id="CAKKLH010000277">
    <property type="protein sequence ID" value="CAH0107552.1"/>
    <property type="molecule type" value="Genomic_DNA"/>
</dbReference>
<dbReference type="OrthoDB" id="68483at2759"/>
<dbReference type="Pfam" id="PF00069">
    <property type="entry name" value="Pkinase"/>
    <property type="match status" value="1"/>
</dbReference>
<dbReference type="PROSITE" id="PS50011">
    <property type="entry name" value="PROTEIN_KINASE_DOM"/>
    <property type="match status" value="1"/>
</dbReference>
<evidence type="ECO:0000259" key="2">
    <source>
        <dbReference type="PROSITE" id="PS50011"/>
    </source>
</evidence>
<accession>A0A8J2RSA6</accession>
<evidence type="ECO:0000313" key="3">
    <source>
        <dbReference type="EMBL" id="CAH0107552.1"/>
    </source>
</evidence>
<dbReference type="GO" id="GO:0051082">
    <property type="term" value="F:unfolded protein binding"/>
    <property type="evidence" value="ECO:0007669"/>
    <property type="project" value="TreeGrafter"/>
</dbReference>
<dbReference type="InterPro" id="IPR000719">
    <property type="entry name" value="Prot_kinase_dom"/>
</dbReference>
<dbReference type="SUPFAM" id="SSF56112">
    <property type="entry name" value="Protein kinase-like (PK-like)"/>
    <property type="match status" value="1"/>
</dbReference>
<dbReference type="AlphaFoldDB" id="A0A8J2RSA6"/>
<evidence type="ECO:0000313" key="4">
    <source>
        <dbReference type="Proteomes" id="UP000789390"/>
    </source>
</evidence>
<keyword evidence="4" id="KW-1185">Reference proteome</keyword>
<comment type="caution">
    <text evidence="3">The sequence shown here is derived from an EMBL/GenBank/DDBJ whole genome shotgun (WGS) entry which is preliminary data.</text>
</comment>
<dbReference type="GO" id="GO:0005524">
    <property type="term" value="F:ATP binding"/>
    <property type="evidence" value="ECO:0007669"/>
    <property type="project" value="UniProtKB-UniRule"/>
</dbReference>
<dbReference type="InterPro" id="IPR045133">
    <property type="entry name" value="IRE1/2-like"/>
</dbReference>
<dbReference type="PANTHER" id="PTHR13954">
    <property type="entry name" value="IRE1-RELATED"/>
    <property type="match status" value="1"/>
</dbReference>
<keyword evidence="1" id="KW-0547">Nucleotide-binding</keyword>
<organism evidence="3 4">
    <name type="scientific">Daphnia galeata</name>
    <dbReference type="NCBI Taxonomy" id="27404"/>
    <lineage>
        <taxon>Eukaryota</taxon>
        <taxon>Metazoa</taxon>
        <taxon>Ecdysozoa</taxon>
        <taxon>Arthropoda</taxon>
        <taxon>Crustacea</taxon>
        <taxon>Branchiopoda</taxon>
        <taxon>Diplostraca</taxon>
        <taxon>Cladocera</taxon>
        <taxon>Anomopoda</taxon>
        <taxon>Daphniidae</taxon>
        <taxon>Daphnia</taxon>
    </lineage>
</organism>
<name>A0A8J2RSA6_9CRUS</name>
<dbReference type="Proteomes" id="UP000789390">
    <property type="component" value="Unassembled WGS sequence"/>
</dbReference>
<dbReference type="GO" id="GO:0070059">
    <property type="term" value="P:intrinsic apoptotic signaling pathway in response to endoplasmic reticulum stress"/>
    <property type="evidence" value="ECO:0007669"/>
    <property type="project" value="TreeGrafter"/>
</dbReference>
<dbReference type="InterPro" id="IPR011009">
    <property type="entry name" value="Kinase-like_dom_sf"/>
</dbReference>
<proteinExistence type="predicted"/>
<dbReference type="GO" id="GO:0004674">
    <property type="term" value="F:protein serine/threonine kinase activity"/>
    <property type="evidence" value="ECO:0007669"/>
    <property type="project" value="InterPro"/>
</dbReference>
<evidence type="ECO:0000256" key="1">
    <source>
        <dbReference type="PROSITE-ProRule" id="PRU10141"/>
    </source>
</evidence>
<dbReference type="GO" id="GO:1990604">
    <property type="term" value="C:IRE1-TRAF2-ASK1 complex"/>
    <property type="evidence" value="ECO:0007669"/>
    <property type="project" value="TreeGrafter"/>
</dbReference>
<dbReference type="PANTHER" id="PTHR13954:SF6">
    <property type="entry name" value="NON-SPECIFIC SERINE_THREONINE PROTEIN KINASE"/>
    <property type="match status" value="1"/>
</dbReference>
<dbReference type="InterPro" id="IPR017441">
    <property type="entry name" value="Protein_kinase_ATP_BS"/>
</dbReference>
<feature type="binding site" evidence="1">
    <location>
        <position position="38"/>
    </location>
    <ligand>
        <name>ATP</name>
        <dbReference type="ChEBI" id="CHEBI:30616"/>
    </ligand>
</feature>
<sequence>MQSENIKYGTTPDEILGTGKYGYVFKGKLYGEINVAVKRVHLADIAKDNTEMSAFRDLNHENILKLIHVEEEEKHMLYVFEFCAASLLEYCEGKYHGSMPDEIDALIQMANGLHYIHSRDLIHNNLKPQNILIPFDNPVQLKLADFGYSPLHEPDSNWTVWTAPELHQTLQIIRNGRLYEQKNAATRASDTFALGTTCKERW</sequence>
<keyword evidence="1" id="KW-0067">ATP-binding</keyword>
<gene>
    <name evidence="3" type="ORF">DGAL_LOCUS10872</name>
</gene>
<dbReference type="Gene3D" id="1.10.510.10">
    <property type="entry name" value="Transferase(Phosphotransferase) domain 1"/>
    <property type="match status" value="1"/>
</dbReference>
<dbReference type="PROSITE" id="PS00107">
    <property type="entry name" value="PROTEIN_KINASE_ATP"/>
    <property type="match status" value="1"/>
</dbReference>
<dbReference type="CDD" id="cd00180">
    <property type="entry name" value="PKc"/>
    <property type="match status" value="1"/>
</dbReference>
<dbReference type="GO" id="GO:0036498">
    <property type="term" value="P:IRE1-mediated unfolded protein response"/>
    <property type="evidence" value="ECO:0007669"/>
    <property type="project" value="TreeGrafter"/>
</dbReference>
<protein>
    <recommendedName>
        <fullName evidence="2">Protein kinase domain-containing protein</fullName>
    </recommendedName>
</protein>